<accession>A0AAP5B8R9</accession>
<dbReference type="EMBL" id="JAPKHW010000004">
    <property type="protein sequence ID" value="MCX4145011.1"/>
    <property type="molecule type" value="Genomic_DNA"/>
</dbReference>
<gene>
    <name evidence="7" type="ORF">NIE36_06375</name>
    <name evidence="6" type="ORF">OSB80_06385</name>
</gene>
<dbReference type="PANTHER" id="PTHR33798:SF5">
    <property type="entry name" value="FLAVIN REDUCTASE LIKE DOMAIN-CONTAINING PROTEIN"/>
    <property type="match status" value="1"/>
</dbReference>
<comment type="similarity">
    <text evidence="4">Belongs to the flavoredoxin family.</text>
</comment>
<sequence>MHFDFAKLDRQQRYKLLGATVVPRPIAWVSTLNADGTLNAAPFSFFNVFGEAPAVVGFSILHRSASDLKDTGQNIRMQQEFVVNLVSDENLEQMNISAIEFPPEIDEFTEAGLIPAPSEHIKTPRIAQSRVAFECRLMQIIPLGDMRSLVLGEVLAMHVDDEAVLDAERAWIDTDKLHLVGRMHASAYVRTSDIVDLPRIPVEDWTLIDGPGYKP</sequence>
<dbReference type="GO" id="GO:0010181">
    <property type="term" value="F:FMN binding"/>
    <property type="evidence" value="ECO:0007669"/>
    <property type="project" value="InterPro"/>
</dbReference>
<dbReference type="SUPFAM" id="SSF50475">
    <property type="entry name" value="FMN-binding split barrel"/>
    <property type="match status" value="1"/>
</dbReference>
<evidence type="ECO:0000256" key="3">
    <source>
        <dbReference type="ARBA" id="ARBA00022643"/>
    </source>
</evidence>
<dbReference type="InterPro" id="IPR002563">
    <property type="entry name" value="Flavin_Rdtase-like_dom"/>
</dbReference>
<organism evidence="7 9">
    <name type="scientific">Paraburkholderia madseniana</name>
    <dbReference type="NCBI Taxonomy" id="2599607"/>
    <lineage>
        <taxon>Bacteria</taxon>
        <taxon>Pseudomonadati</taxon>
        <taxon>Pseudomonadota</taxon>
        <taxon>Betaproteobacteria</taxon>
        <taxon>Burkholderiales</taxon>
        <taxon>Burkholderiaceae</taxon>
        <taxon>Paraburkholderia</taxon>
    </lineage>
</organism>
<comment type="cofactor">
    <cofactor evidence="1">
        <name>FMN</name>
        <dbReference type="ChEBI" id="CHEBI:58210"/>
    </cofactor>
</comment>
<evidence type="ECO:0000313" key="9">
    <source>
        <dbReference type="Proteomes" id="UP001242288"/>
    </source>
</evidence>
<keyword evidence="8" id="KW-1185">Reference proteome</keyword>
<keyword evidence="2" id="KW-0285">Flavoprotein</keyword>
<evidence type="ECO:0000313" key="7">
    <source>
        <dbReference type="EMBL" id="MDQ6406843.1"/>
    </source>
</evidence>
<dbReference type="InterPro" id="IPR012349">
    <property type="entry name" value="Split_barrel_FMN-bd"/>
</dbReference>
<protein>
    <submittedName>
        <fullName evidence="7">Flavin reductase family protein</fullName>
    </submittedName>
</protein>
<evidence type="ECO:0000259" key="5">
    <source>
        <dbReference type="SMART" id="SM00903"/>
    </source>
</evidence>
<reference evidence="7" key="1">
    <citation type="submission" date="2022-06" db="EMBL/GenBank/DDBJ databases">
        <title>PHB producers.</title>
        <authorList>
            <person name="Besaury L."/>
        </authorList>
    </citation>
    <scope>NUCLEOTIDE SEQUENCE</scope>
    <source>
        <strain evidence="7 8">SEWS6</strain>
    </source>
</reference>
<dbReference type="RefSeq" id="WP_266257039.1">
    <property type="nucleotide sequence ID" value="NZ_JAMXWF010000004.1"/>
</dbReference>
<proteinExistence type="inferred from homology"/>
<dbReference type="GO" id="GO:0016646">
    <property type="term" value="F:oxidoreductase activity, acting on the CH-NH group of donors, NAD or NADP as acceptor"/>
    <property type="evidence" value="ECO:0007669"/>
    <property type="project" value="UniProtKB-ARBA"/>
</dbReference>
<name>A0AAP5B8R9_9BURK</name>
<dbReference type="Proteomes" id="UP001242288">
    <property type="component" value="Unassembled WGS sequence"/>
</dbReference>
<evidence type="ECO:0000256" key="4">
    <source>
        <dbReference type="ARBA" id="ARBA00038054"/>
    </source>
</evidence>
<dbReference type="Pfam" id="PF01613">
    <property type="entry name" value="Flavin_Reduct"/>
    <property type="match status" value="1"/>
</dbReference>
<feature type="domain" description="Flavin reductase like" evidence="5">
    <location>
        <begin position="19"/>
        <end position="173"/>
    </location>
</feature>
<dbReference type="Gene3D" id="2.30.110.10">
    <property type="entry name" value="Electron Transport, Fmn-binding Protein, Chain A"/>
    <property type="match status" value="1"/>
</dbReference>
<dbReference type="EMBL" id="JAMXWF010000004">
    <property type="protein sequence ID" value="MDQ6406843.1"/>
    <property type="molecule type" value="Genomic_DNA"/>
</dbReference>
<dbReference type="Proteomes" id="UP001209412">
    <property type="component" value="Unassembled WGS sequence"/>
</dbReference>
<dbReference type="SMART" id="SM00903">
    <property type="entry name" value="Flavin_Reduct"/>
    <property type="match status" value="1"/>
</dbReference>
<evidence type="ECO:0000256" key="2">
    <source>
        <dbReference type="ARBA" id="ARBA00022630"/>
    </source>
</evidence>
<dbReference type="PANTHER" id="PTHR33798">
    <property type="entry name" value="FLAVOPROTEIN OXYGENASE"/>
    <property type="match status" value="1"/>
</dbReference>
<evidence type="ECO:0000313" key="8">
    <source>
        <dbReference type="Proteomes" id="UP001209412"/>
    </source>
</evidence>
<keyword evidence="3" id="KW-0288">FMN</keyword>
<evidence type="ECO:0000313" key="6">
    <source>
        <dbReference type="EMBL" id="MCX4145011.1"/>
    </source>
</evidence>
<evidence type="ECO:0000256" key="1">
    <source>
        <dbReference type="ARBA" id="ARBA00001917"/>
    </source>
</evidence>
<comment type="caution">
    <text evidence="7">The sequence shown here is derived from an EMBL/GenBank/DDBJ whole genome shotgun (WGS) entry which is preliminary data.</text>
</comment>
<dbReference type="AlphaFoldDB" id="A0AAP5B8R9"/>